<keyword evidence="3" id="KW-0804">Transcription</keyword>
<feature type="domain" description="HTH gntR-type" evidence="4">
    <location>
        <begin position="8"/>
        <end position="75"/>
    </location>
</feature>
<protein>
    <submittedName>
        <fullName evidence="5">Transcriptional regulator</fullName>
    </submittedName>
</protein>
<dbReference type="SUPFAM" id="SSF46785">
    <property type="entry name" value="Winged helix' DNA-binding domain"/>
    <property type="match status" value="1"/>
</dbReference>
<dbReference type="Proteomes" id="UP000605568">
    <property type="component" value="Unassembled WGS sequence"/>
</dbReference>
<keyword evidence="2" id="KW-0238">DNA-binding</keyword>
<evidence type="ECO:0000259" key="4">
    <source>
        <dbReference type="PROSITE" id="PS50949"/>
    </source>
</evidence>
<dbReference type="Pfam" id="PF07729">
    <property type="entry name" value="FCD"/>
    <property type="match status" value="1"/>
</dbReference>
<evidence type="ECO:0000256" key="1">
    <source>
        <dbReference type="ARBA" id="ARBA00023015"/>
    </source>
</evidence>
<accession>A0ABQ3MEK1</accession>
<sequence>MNPLSGPGGLHAQVVDVIGRRIATGALVTGAVLSTEGIETEHGVSRSVVREVLRTLTGLGMVQPRQRVGTVVRPVHAWNLLDPQVIAWRSEGPDSSRQLSELLTLREALEPVAAQRAAAEPDAEAVRTLRESLRRMEAAFQDEKPHEFAAADTAFHEALLRAAHNDVLSQLVQTVLATLHARYTGHRSFGDATALSLVRHAELVDAVAAGDEAGAEAASRTLVREARAEVLGTSEGKN</sequence>
<reference evidence="6" key="1">
    <citation type="journal article" date="2019" name="Int. J. Syst. Evol. Microbiol.">
        <title>The Global Catalogue of Microorganisms (GCM) 10K type strain sequencing project: providing services to taxonomists for standard genome sequencing and annotation.</title>
        <authorList>
            <consortium name="The Broad Institute Genomics Platform"/>
            <consortium name="The Broad Institute Genome Sequencing Center for Infectious Disease"/>
            <person name="Wu L."/>
            <person name="Ma J."/>
        </authorList>
    </citation>
    <scope>NUCLEOTIDE SEQUENCE [LARGE SCALE GENOMIC DNA]</scope>
    <source>
        <strain evidence="6">CGMCC 4.7367</strain>
    </source>
</reference>
<dbReference type="SUPFAM" id="SSF48008">
    <property type="entry name" value="GntR ligand-binding domain-like"/>
    <property type="match status" value="1"/>
</dbReference>
<dbReference type="RefSeq" id="WP_191298438.1">
    <property type="nucleotide sequence ID" value="NZ_BNAR01000004.1"/>
</dbReference>
<dbReference type="InterPro" id="IPR036388">
    <property type="entry name" value="WH-like_DNA-bd_sf"/>
</dbReference>
<dbReference type="SMART" id="SM00345">
    <property type="entry name" value="HTH_GNTR"/>
    <property type="match status" value="1"/>
</dbReference>
<proteinExistence type="predicted"/>
<dbReference type="InterPro" id="IPR036390">
    <property type="entry name" value="WH_DNA-bd_sf"/>
</dbReference>
<dbReference type="PANTHER" id="PTHR43537:SF44">
    <property type="entry name" value="GNTR FAMILY REGULATORY PROTEIN"/>
    <property type="match status" value="1"/>
</dbReference>
<keyword evidence="6" id="KW-1185">Reference proteome</keyword>
<dbReference type="InterPro" id="IPR000524">
    <property type="entry name" value="Tscrpt_reg_HTH_GntR"/>
</dbReference>
<evidence type="ECO:0000313" key="6">
    <source>
        <dbReference type="Proteomes" id="UP000605568"/>
    </source>
</evidence>
<dbReference type="EMBL" id="BNAR01000004">
    <property type="protein sequence ID" value="GHH38680.1"/>
    <property type="molecule type" value="Genomic_DNA"/>
</dbReference>
<organism evidence="5 6">
    <name type="scientific">Lentzea cavernae</name>
    <dbReference type="NCBI Taxonomy" id="2020703"/>
    <lineage>
        <taxon>Bacteria</taxon>
        <taxon>Bacillati</taxon>
        <taxon>Actinomycetota</taxon>
        <taxon>Actinomycetes</taxon>
        <taxon>Pseudonocardiales</taxon>
        <taxon>Pseudonocardiaceae</taxon>
        <taxon>Lentzea</taxon>
    </lineage>
</organism>
<dbReference type="Pfam" id="PF00392">
    <property type="entry name" value="GntR"/>
    <property type="match status" value="1"/>
</dbReference>
<dbReference type="Gene3D" id="1.20.120.530">
    <property type="entry name" value="GntR ligand-binding domain-like"/>
    <property type="match status" value="1"/>
</dbReference>
<dbReference type="InterPro" id="IPR011711">
    <property type="entry name" value="GntR_C"/>
</dbReference>
<dbReference type="PANTHER" id="PTHR43537">
    <property type="entry name" value="TRANSCRIPTIONAL REGULATOR, GNTR FAMILY"/>
    <property type="match status" value="1"/>
</dbReference>
<dbReference type="Gene3D" id="1.10.10.10">
    <property type="entry name" value="Winged helix-like DNA-binding domain superfamily/Winged helix DNA-binding domain"/>
    <property type="match status" value="1"/>
</dbReference>
<dbReference type="SMART" id="SM00895">
    <property type="entry name" value="FCD"/>
    <property type="match status" value="1"/>
</dbReference>
<evidence type="ECO:0000256" key="3">
    <source>
        <dbReference type="ARBA" id="ARBA00023163"/>
    </source>
</evidence>
<keyword evidence="1" id="KW-0805">Transcription regulation</keyword>
<dbReference type="PROSITE" id="PS50949">
    <property type="entry name" value="HTH_GNTR"/>
    <property type="match status" value="1"/>
</dbReference>
<evidence type="ECO:0000313" key="5">
    <source>
        <dbReference type="EMBL" id="GHH38680.1"/>
    </source>
</evidence>
<gene>
    <name evidence="5" type="ORF">GCM10017774_29000</name>
</gene>
<name>A0ABQ3MEK1_9PSEU</name>
<dbReference type="InterPro" id="IPR008920">
    <property type="entry name" value="TF_FadR/GntR_C"/>
</dbReference>
<comment type="caution">
    <text evidence="5">The sequence shown here is derived from an EMBL/GenBank/DDBJ whole genome shotgun (WGS) entry which is preliminary data.</text>
</comment>
<evidence type="ECO:0000256" key="2">
    <source>
        <dbReference type="ARBA" id="ARBA00023125"/>
    </source>
</evidence>